<accession>A0A1V6C8E3</accession>
<dbReference type="Gene3D" id="1.20.58.2140">
    <property type="match status" value="1"/>
</dbReference>
<organism evidence="1">
    <name type="scientific">candidate division TA06 bacterium ADurb.Bin131</name>
    <dbReference type="NCBI Taxonomy" id="1852827"/>
    <lineage>
        <taxon>Bacteria</taxon>
        <taxon>Bacteria division TA06</taxon>
    </lineage>
</organism>
<reference evidence="1" key="1">
    <citation type="submission" date="2017-02" db="EMBL/GenBank/DDBJ databases">
        <title>Delving into the versatile metabolic prowess of the omnipresent phylum Bacteroidetes.</title>
        <authorList>
            <person name="Nobu M.K."/>
            <person name="Mei R."/>
            <person name="Narihiro T."/>
            <person name="Kuroda K."/>
            <person name="Liu W.-T."/>
        </authorList>
    </citation>
    <scope>NUCLEOTIDE SEQUENCE</scope>
    <source>
        <strain evidence="1">ADurb.Bin131</strain>
    </source>
</reference>
<comment type="caution">
    <text evidence="1">The sequence shown here is derived from an EMBL/GenBank/DDBJ whole genome shotgun (WGS) entry which is preliminary data.</text>
</comment>
<dbReference type="AlphaFoldDB" id="A0A1V6C8E3"/>
<dbReference type="SUPFAM" id="SSF74784">
    <property type="entry name" value="Translin"/>
    <property type="match status" value="1"/>
</dbReference>
<dbReference type="GO" id="GO:0043565">
    <property type="term" value="F:sequence-specific DNA binding"/>
    <property type="evidence" value="ECO:0007669"/>
    <property type="project" value="InterPro"/>
</dbReference>
<dbReference type="CDD" id="cd14820">
    <property type="entry name" value="TRAX"/>
    <property type="match status" value="1"/>
</dbReference>
<evidence type="ECO:0000313" key="1">
    <source>
        <dbReference type="EMBL" id="OQB73168.1"/>
    </source>
</evidence>
<dbReference type="InterPro" id="IPR036081">
    <property type="entry name" value="Translin_sf"/>
</dbReference>
<dbReference type="Proteomes" id="UP000485562">
    <property type="component" value="Unassembled WGS sequence"/>
</dbReference>
<proteinExistence type="predicted"/>
<dbReference type="InterPro" id="IPR002848">
    <property type="entry name" value="Translin_fam"/>
</dbReference>
<dbReference type="PANTHER" id="PTHR10741">
    <property type="entry name" value="TRANSLIN AND TRANSLIN ASSOCIATED PROTEIN X"/>
    <property type="match status" value="1"/>
</dbReference>
<name>A0A1V6C8E3_UNCT6</name>
<dbReference type="EMBL" id="MWDQ01000093">
    <property type="protein sequence ID" value="OQB73168.1"/>
    <property type="molecule type" value="Genomic_DNA"/>
</dbReference>
<gene>
    <name evidence="1" type="ORF">BWX89_01084</name>
</gene>
<sequence>MKKIRQTSELEELEKDFSSLFDDEDKAREQALKLSREITRFSSQAIKNIHHLEFKQAKDFLVSAEKSLKNAKNILVDFPEIRYAGFIHNAEKELIEGLIFYTLIMEDKIYIPDFNEFDYISYLHGLSEAMGELRRYILDRIRKNEVNNLEYYLSLMDDVYYFLTSFDYPDALTRGLRRSVDVLRSLIEKTRSEITLVLQHKSLEERLKCQ</sequence>
<protein>
    <submittedName>
        <fullName evidence="1">Translin family protein</fullName>
    </submittedName>
</protein>